<feature type="domain" description="FP protein C-terminal" evidence="3">
    <location>
        <begin position="332"/>
        <end position="378"/>
    </location>
</feature>
<protein>
    <recommendedName>
        <fullName evidence="3">FP protein C-terminal domain-containing protein</fullName>
    </recommendedName>
</protein>
<name>A0AAU9UR67_EUPED</name>
<sequence length="514" mass="58347">MRWMSKFNLKKDFLECQHCRMNYDLVCSGVTPNRFHGMNEQCKMNWKCPECLAKQPKKDNTNTPVHQRTASALSHLSKAPSSSAKSTNVCDPQDANVTLRSSRRRSRGSDDFIPDTETPDSNSKTIFESNVGDMSEIIRREVSAAMRAQLPSLMEKLFEINFNPIKAQLDVLQDSVKFMNDQYEDFKDSVHAIINENKALKAECTQLRATVNNLADRLNTMEQCMRESNLEIQGVPEFKSENVVSVVKQVAKVVSAKLHDEDILSCTRVAAMNKKGQRPRAIVVKLKSSRCRDEVYSAVRRFNKAHPNEKLNSSHLGIAGEKTNVYVCEHLSPANKALHAAARIKSRELGYKFIWVKNGHIFVRKDENSRFIHIKNQQMDRPKNFLSKYRKNYGGGVLMAIKTEIISEHKPDWETVVEDLWDKHLILGDFNLRDIDWDNLTGLPQNLLDAKSAALSEFMTSTNLSQLNYRKQRGESPAGRGGGGGGDVFFAVRPCSLQHDKRTLHYTVHGEQCT</sequence>
<evidence type="ECO:0000259" key="3">
    <source>
        <dbReference type="Pfam" id="PF25298"/>
    </source>
</evidence>
<dbReference type="EMBL" id="CAKOGL010000021">
    <property type="protein sequence ID" value="CAH2099350.1"/>
    <property type="molecule type" value="Genomic_DNA"/>
</dbReference>
<feature type="region of interest" description="Disordered" evidence="2">
    <location>
        <begin position="56"/>
        <end position="127"/>
    </location>
</feature>
<comment type="caution">
    <text evidence="4">The sequence shown here is derived from an EMBL/GenBank/DDBJ whole genome shotgun (WGS) entry which is preliminary data.</text>
</comment>
<dbReference type="Proteomes" id="UP001153954">
    <property type="component" value="Unassembled WGS sequence"/>
</dbReference>
<proteinExistence type="predicted"/>
<reference evidence="4" key="1">
    <citation type="submission" date="2022-03" db="EMBL/GenBank/DDBJ databases">
        <authorList>
            <person name="Tunstrom K."/>
        </authorList>
    </citation>
    <scope>NUCLEOTIDE SEQUENCE</scope>
</reference>
<evidence type="ECO:0000313" key="5">
    <source>
        <dbReference type="Proteomes" id="UP001153954"/>
    </source>
</evidence>
<evidence type="ECO:0000256" key="2">
    <source>
        <dbReference type="SAM" id="MobiDB-lite"/>
    </source>
</evidence>
<keyword evidence="1" id="KW-0175">Coiled coil</keyword>
<dbReference type="InterPro" id="IPR057251">
    <property type="entry name" value="FP_C"/>
</dbReference>
<evidence type="ECO:0000256" key="1">
    <source>
        <dbReference type="SAM" id="Coils"/>
    </source>
</evidence>
<gene>
    <name evidence="4" type="ORF">EEDITHA_LOCUS14343</name>
</gene>
<evidence type="ECO:0000313" key="4">
    <source>
        <dbReference type="EMBL" id="CAH2099350.1"/>
    </source>
</evidence>
<dbReference type="PANTHER" id="PTHR11505">
    <property type="entry name" value="L1 TRANSPOSABLE ELEMENT-RELATED"/>
    <property type="match status" value="1"/>
</dbReference>
<dbReference type="Pfam" id="PF25298">
    <property type="entry name" value="Baculo_FP_2nd"/>
    <property type="match status" value="1"/>
</dbReference>
<dbReference type="Gene3D" id="3.30.70.1820">
    <property type="entry name" value="L1 transposable element, RRM domain"/>
    <property type="match status" value="1"/>
</dbReference>
<keyword evidence="5" id="KW-1185">Reference proteome</keyword>
<dbReference type="InterPro" id="IPR004244">
    <property type="entry name" value="Transposase_22"/>
</dbReference>
<organism evidence="4 5">
    <name type="scientific">Euphydryas editha</name>
    <name type="common">Edith's checkerspot</name>
    <dbReference type="NCBI Taxonomy" id="104508"/>
    <lineage>
        <taxon>Eukaryota</taxon>
        <taxon>Metazoa</taxon>
        <taxon>Ecdysozoa</taxon>
        <taxon>Arthropoda</taxon>
        <taxon>Hexapoda</taxon>
        <taxon>Insecta</taxon>
        <taxon>Pterygota</taxon>
        <taxon>Neoptera</taxon>
        <taxon>Endopterygota</taxon>
        <taxon>Lepidoptera</taxon>
        <taxon>Glossata</taxon>
        <taxon>Ditrysia</taxon>
        <taxon>Papilionoidea</taxon>
        <taxon>Nymphalidae</taxon>
        <taxon>Nymphalinae</taxon>
        <taxon>Euphydryas</taxon>
    </lineage>
</organism>
<feature type="coiled-coil region" evidence="1">
    <location>
        <begin position="183"/>
        <end position="217"/>
    </location>
</feature>
<dbReference type="AlphaFoldDB" id="A0AAU9UR67"/>
<feature type="compositionally biased region" description="Polar residues" evidence="2">
    <location>
        <begin position="61"/>
        <end position="99"/>
    </location>
</feature>
<accession>A0AAU9UR67</accession>